<dbReference type="RefSeq" id="WP_154606700.1">
    <property type="nucleotide sequence ID" value="NZ_CP011295.1"/>
</dbReference>
<dbReference type="EMBL" id="CP124545">
    <property type="protein sequence ID" value="WMN01997.1"/>
    <property type="molecule type" value="Genomic_DNA"/>
</dbReference>
<gene>
    <name evidence="1" type="ORF">G9444_0302</name>
    <name evidence="2" type="ORF">QIE55_30035</name>
</gene>
<reference evidence="1 3" key="1">
    <citation type="submission" date="2020-03" db="EMBL/GenBank/DDBJ databases">
        <title>Screen low temperature-resistant strains for efficient degradation of petroleum hydrocarbons under the low temperature.</title>
        <authorList>
            <person name="Wang Y."/>
            <person name="Chen J."/>
        </authorList>
    </citation>
    <scope>NUCLEOTIDE SEQUENCE [LARGE SCALE GENOMIC DNA]</scope>
    <source>
        <strain evidence="1 3">KB1</strain>
    </source>
</reference>
<dbReference type="Proteomes" id="UP000502345">
    <property type="component" value="Chromosome"/>
</dbReference>
<reference evidence="2" key="2">
    <citation type="submission" date="2023-08" db="EMBL/GenBank/DDBJ databases">
        <title>Isolation and Characterization of Rhodococcus erythropolis MGMM8.</title>
        <authorList>
            <person name="Diabankana R.G.C."/>
            <person name="Afordoanyi D.M."/>
            <person name="Validov S.Z."/>
        </authorList>
    </citation>
    <scope>NUCLEOTIDE SEQUENCE</scope>
    <source>
        <strain evidence="2">MGMM8</strain>
    </source>
</reference>
<dbReference type="Proteomes" id="UP001230933">
    <property type="component" value="Chromosome"/>
</dbReference>
<sequence length="45" mass="4983">MTIVLFPYGKASTLGWELCFVDQQLKAEVGATAHDRVAGYVALRR</sequence>
<evidence type="ECO:0000313" key="1">
    <source>
        <dbReference type="EMBL" id="QIP37546.1"/>
    </source>
</evidence>
<dbReference type="EMBL" id="CP050124">
    <property type="protein sequence ID" value="QIP37546.1"/>
    <property type="molecule type" value="Genomic_DNA"/>
</dbReference>
<dbReference type="AlphaFoldDB" id="A0A6G9CLH4"/>
<evidence type="ECO:0000313" key="2">
    <source>
        <dbReference type="EMBL" id="WMN01997.1"/>
    </source>
</evidence>
<protein>
    <submittedName>
        <fullName evidence="1">Uncharacterized protein</fullName>
    </submittedName>
</protein>
<proteinExistence type="predicted"/>
<accession>A0A6G9CLH4</accession>
<organism evidence="1 3">
    <name type="scientific">Rhodococcus erythropolis</name>
    <name type="common">Arthrobacter picolinophilus</name>
    <dbReference type="NCBI Taxonomy" id="1833"/>
    <lineage>
        <taxon>Bacteria</taxon>
        <taxon>Bacillati</taxon>
        <taxon>Actinomycetota</taxon>
        <taxon>Actinomycetes</taxon>
        <taxon>Mycobacteriales</taxon>
        <taxon>Nocardiaceae</taxon>
        <taxon>Rhodococcus</taxon>
        <taxon>Rhodococcus erythropolis group</taxon>
    </lineage>
</organism>
<name>A0A6G9CLH4_RHOER</name>
<evidence type="ECO:0000313" key="3">
    <source>
        <dbReference type="Proteomes" id="UP000502345"/>
    </source>
</evidence>